<comment type="caution">
    <text evidence="7">The sequence shown here is derived from an EMBL/GenBank/DDBJ whole genome shotgun (WGS) entry which is preliminary data.</text>
</comment>
<protein>
    <recommendedName>
        <fullName evidence="5">Pseudouridine synthase</fullName>
        <ecNumber evidence="5">5.4.99.-</ecNumber>
    </recommendedName>
</protein>
<dbReference type="PANTHER" id="PTHR21600">
    <property type="entry name" value="MITOCHONDRIAL RNA PSEUDOURIDINE SYNTHASE"/>
    <property type="match status" value="1"/>
</dbReference>
<dbReference type="InterPro" id="IPR006225">
    <property type="entry name" value="PsdUridine_synth_RluC/D"/>
</dbReference>
<dbReference type="InterPro" id="IPR020103">
    <property type="entry name" value="PsdUridine_synth_cat_dom_sf"/>
</dbReference>
<dbReference type="Proteomes" id="UP000615326">
    <property type="component" value="Unassembled WGS sequence"/>
</dbReference>
<evidence type="ECO:0000259" key="6">
    <source>
        <dbReference type="Pfam" id="PF00849"/>
    </source>
</evidence>
<dbReference type="Pfam" id="PF00849">
    <property type="entry name" value="PseudoU_synth_2"/>
    <property type="match status" value="1"/>
</dbReference>
<accession>A0ABX0KD42</accession>
<keyword evidence="4" id="KW-0694">RNA-binding</keyword>
<evidence type="ECO:0000256" key="4">
    <source>
        <dbReference type="PROSITE-ProRule" id="PRU00182"/>
    </source>
</evidence>
<gene>
    <name evidence="7" type="ORF">GOB84_17935</name>
</gene>
<dbReference type="Gene3D" id="3.10.290.10">
    <property type="entry name" value="RNA-binding S4 domain"/>
    <property type="match status" value="1"/>
</dbReference>
<comment type="similarity">
    <text evidence="1 5">Belongs to the pseudouridine synthase RluA family.</text>
</comment>
<dbReference type="EMBL" id="WOSW01000078">
    <property type="protein sequence ID" value="NHO34359.1"/>
    <property type="molecule type" value="Genomic_DNA"/>
</dbReference>
<comment type="function">
    <text evidence="5">Responsible for synthesis of pseudouridine from uracil.</text>
</comment>
<dbReference type="PROSITE" id="PS50889">
    <property type="entry name" value="S4"/>
    <property type="match status" value="1"/>
</dbReference>
<dbReference type="InterPro" id="IPR050188">
    <property type="entry name" value="RluA_PseudoU_synthase"/>
</dbReference>
<dbReference type="Gene3D" id="3.30.2350.10">
    <property type="entry name" value="Pseudouridine synthase"/>
    <property type="match status" value="1"/>
</dbReference>
<dbReference type="CDD" id="cd00165">
    <property type="entry name" value="S4"/>
    <property type="match status" value="1"/>
</dbReference>
<organism evidence="7 8">
    <name type="scientific">Acetobacter fallax</name>
    <dbReference type="NCBI Taxonomy" id="1737473"/>
    <lineage>
        <taxon>Bacteria</taxon>
        <taxon>Pseudomonadati</taxon>
        <taxon>Pseudomonadota</taxon>
        <taxon>Alphaproteobacteria</taxon>
        <taxon>Acetobacterales</taxon>
        <taxon>Acetobacteraceae</taxon>
        <taxon>Acetobacter</taxon>
    </lineage>
</organism>
<evidence type="ECO:0000313" key="7">
    <source>
        <dbReference type="EMBL" id="NHO34359.1"/>
    </source>
</evidence>
<evidence type="ECO:0000256" key="1">
    <source>
        <dbReference type="ARBA" id="ARBA00010876"/>
    </source>
</evidence>
<dbReference type="EC" id="5.4.99.-" evidence="5"/>
<dbReference type="SUPFAM" id="SSF55120">
    <property type="entry name" value="Pseudouridine synthase"/>
    <property type="match status" value="1"/>
</dbReference>
<comment type="catalytic activity">
    <reaction evidence="3">
        <text>uridine(1911/1915/1917) in 23S rRNA = pseudouridine(1911/1915/1917) in 23S rRNA</text>
        <dbReference type="Rhea" id="RHEA:42524"/>
        <dbReference type="Rhea" id="RHEA-COMP:10097"/>
        <dbReference type="Rhea" id="RHEA-COMP:10098"/>
        <dbReference type="ChEBI" id="CHEBI:65314"/>
        <dbReference type="ChEBI" id="CHEBI:65315"/>
        <dbReference type="EC" id="5.4.99.23"/>
    </reaction>
</comment>
<dbReference type="RefSeq" id="WP_173578762.1">
    <property type="nucleotide sequence ID" value="NZ_WOSW01000078.1"/>
</dbReference>
<feature type="domain" description="Pseudouridine synthase RsuA/RluA-like" evidence="6">
    <location>
        <begin position="93"/>
        <end position="250"/>
    </location>
</feature>
<sequence length="324" mass="35347">METTHGPRTLIVTDEFVGQRTDRVLALCFPDLSRSRIRGLIEAGHVTRNGAAFHEPAEPARAGVTFVIDIPVPTPATPAGEAIPFAILYEDSDLIVLDKPAGLVVHPAPGNETGTLVNALIAHCGDSLVGIGGEKRPGIVHRLDKDTSGVMVVAKTEKAHHALSEDFAARRIDRSYLALCWGVPSPSLGEYEGNIGRDRRDRKRMALVSHGGKEALTRYTVLRPFGDYAALVECRLATGRTHQIRVHFSANGHPLMGDPVYLRRIPAFARKCPTEARDAALDFPRQALHAARLGFTHPRTGETLLFETPPPEDFEALEMQLARS</sequence>
<keyword evidence="8" id="KW-1185">Reference proteome</keyword>
<reference evidence="7 8" key="1">
    <citation type="journal article" date="2020" name="Int. J. Syst. Evol. Microbiol.">
        <title>Novel acetic acid bacteria from cider fermentations: Acetobacter conturbans sp. nov. and Acetobacter fallax sp. nov.</title>
        <authorList>
            <person name="Sombolestani A.S."/>
            <person name="Cleenwerck I."/>
            <person name="Cnockaert M."/>
            <person name="Borremans W."/>
            <person name="Wieme A.D."/>
            <person name="De Vuyst L."/>
            <person name="Vandamme P."/>
        </authorList>
    </citation>
    <scope>NUCLEOTIDE SEQUENCE [LARGE SCALE GENOMIC DNA]</scope>
    <source>
        <strain evidence="7 8">LMG 1637</strain>
    </source>
</reference>
<dbReference type="InterPro" id="IPR006224">
    <property type="entry name" value="PsdUridine_synth_RluA-like_CS"/>
</dbReference>
<keyword evidence="2 5" id="KW-0413">Isomerase</keyword>
<name>A0ABX0KD42_9PROT</name>
<dbReference type="SUPFAM" id="SSF55174">
    <property type="entry name" value="Alpha-L RNA-binding motif"/>
    <property type="match status" value="1"/>
</dbReference>
<evidence type="ECO:0000256" key="3">
    <source>
        <dbReference type="ARBA" id="ARBA00036882"/>
    </source>
</evidence>
<dbReference type="CDD" id="cd02869">
    <property type="entry name" value="PseudoU_synth_RluA_like"/>
    <property type="match status" value="1"/>
</dbReference>
<comment type="catalytic activity">
    <reaction evidence="5">
        <text>a uridine in RNA = a pseudouridine in RNA</text>
        <dbReference type="Rhea" id="RHEA:48348"/>
        <dbReference type="Rhea" id="RHEA-COMP:12068"/>
        <dbReference type="Rhea" id="RHEA-COMP:12069"/>
        <dbReference type="ChEBI" id="CHEBI:65314"/>
        <dbReference type="ChEBI" id="CHEBI:65315"/>
    </reaction>
</comment>
<evidence type="ECO:0000256" key="2">
    <source>
        <dbReference type="ARBA" id="ARBA00023235"/>
    </source>
</evidence>
<dbReference type="InterPro" id="IPR006145">
    <property type="entry name" value="PsdUridine_synth_RsuA/RluA"/>
</dbReference>
<dbReference type="NCBIfam" id="TIGR00005">
    <property type="entry name" value="rluA_subfam"/>
    <property type="match status" value="1"/>
</dbReference>
<dbReference type="PANTHER" id="PTHR21600:SF44">
    <property type="entry name" value="RIBOSOMAL LARGE SUBUNIT PSEUDOURIDINE SYNTHASE D"/>
    <property type="match status" value="1"/>
</dbReference>
<dbReference type="InterPro" id="IPR036986">
    <property type="entry name" value="S4_RNA-bd_sf"/>
</dbReference>
<evidence type="ECO:0000256" key="5">
    <source>
        <dbReference type="RuleBase" id="RU362028"/>
    </source>
</evidence>
<evidence type="ECO:0000313" key="8">
    <source>
        <dbReference type="Proteomes" id="UP000615326"/>
    </source>
</evidence>
<proteinExistence type="inferred from homology"/>
<dbReference type="PROSITE" id="PS01129">
    <property type="entry name" value="PSI_RLU"/>
    <property type="match status" value="1"/>
</dbReference>